<sequence>MKFESGLEETLGSGTGSMEASGCTSLISQKSNEFHPCTIEEKLWGNFFARKNHDGSLTGYNEGHGGGEHFGSGGGGDGGGTEGGGFGGCDSDAGGWGGGGGAGGCDGGAGVGGGRAGAC</sequence>
<dbReference type="Proteomes" id="UP000694886">
    <property type="component" value="Chromosome 5"/>
</dbReference>
<organism evidence="2 3">
    <name type="scientific">Theobroma cacao</name>
    <name type="common">Cacao</name>
    <name type="synonym">Cocoa</name>
    <dbReference type="NCBI Taxonomy" id="3641"/>
    <lineage>
        <taxon>Eukaryota</taxon>
        <taxon>Viridiplantae</taxon>
        <taxon>Streptophyta</taxon>
        <taxon>Embryophyta</taxon>
        <taxon>Tracheophyta</taxon>
        <taxon>Spermatophyta</taxon>
        <taxon>Magnoliopsida</taxon>
        <taxon>eudicotyledons</taxon>
        <taxon>Gunneridae</taxon>
        <taxon>Pentapetalae</taxon>
        <taxon>rosids</taxon>
        <taxon>malvids</taxon>
        <taxon>Malvales</taxon>
        <taxon>Malvaceae</taxon>
        <taxon>Byttnerioideae</taxon>
        <taxon>Theobroma</taxon>
    </lineage>
</organism>
<proteinExistence type="predicted"/>
<evidence type="ECO:0000313" key="2">
    <source>
        <dbReference type="Proteomes" id="UP000694886"/>
    </source>
</evidence>
<evidence type="ECO:0000313" key="3">
    <source>
        <dbReference type="RefSeq" id="XP_007026906.2"/>
    </source>
</evidence>
<dbReference type="GeneID" id="18597685"/>
<reference evidence="3" key="2">
    <citation type="submission" date="2025-08" db="UniProtKB">
        <authorList>
            <consortium name="RefSeq"/>
        </authorList>
    </citation>
    <scope>IDENTIFICATION</scope>
</reference>
<dbReference type="RefSeq" id="XP_007026906.2">
    <property type="nucleotide sequence ID" value="XM_007026844.2"/>
</dbReference>
<feature type="region of interest" description="Disordered" evidence="1">
    <location>
        <begin position="1"/>
        <end position="22"/>
    </location>
</feature>
<protein>
    <submittedName>
        <fullName evidence="3">Glycine-rich protein DOT1</fullName>
    </submittedName>
</protein>
<name>A0AB32V2T7_THECC</name>
<reference evidence="2" key="1">
    <citation type="journal article" date="1997" name="Nucleic Acids Res.">
        <title>tRNAscan-SE: a program for improved detection of transfer RNA genes in genomic sequence.</title>
        <authorList>
            <person name="Lowe T.M."/>
            <person name="Eddy S.R."/>
        </authorList>
    </citation>
    <scope>NUCLEOTIDE SEQUENCE [LARGE SCALE GENOMIC DNA]</scope>
    <source>
        <strain evidence="2">r\B97-61/B2</strain>
    </source>
</reference>
<dbReference type="AlphaFoldDB" id="A0AB32V2T7"/>
<dbReference type="Gramene" id="Tc05v2_t002740.1">
    <property type="protein sequence ID" value="Tc05v2_p002740.1"/>
    <property type="gene ID" value="Tc05v2_g002740"/>
</dbReference>
<gene>
    <name evidence="3" type="primary">LOC18597685</name>
</gene>
<feature type="region of interest" description="Disordered" evidence="1">
    <location>
        <begin position="57"/>
        <end position="92"/>
    </location>
</feature>
<feature type="compositionally biased region" description="Gly residues" evidence="1">
    <location>
        <begin position="62"/>
        <end position="92"/>
    </location>
</feature>
<dbReference type="KEGG" id="tcc:18597685"/>
<evidence type="ECO:0000256" key="1">
    <source>
        <dbReference type="SAM" id="MobiDB-lite"/>
    </source>
</evidence>
<accession>A0AB32V2T7</accession>